<dbReference type="InterPro" id="IPR001647">
    <property type="entry name" value="HTH_TetR"/>
</dbReference>
<dbReference type="OrthoDB" id="9789566at2"/>
<dbReference type="InterPro" id="IPR009057">
    <property type="entry name" value="Homeodomain-like_sf"/>
</dbReference>
<dbReference type="RefSeq" id="WP_103914745.1">
    <property type="nucleotide sequence ID" value="NZ_FNUS01000008.1"/>
</dbReference>
<accession>A0A1H6BIU2</accession>
<keyword evidence="1 2" id="KW-0238">DNA-binding</keyword>
<feature type="DNA-binding region" description="H-T-H motif" evidence="2">
    <location>
        <begin position="25"/>
        <end position="44"/>
    </location>
</feature>
<organism evidence="4 5">
    <name type="scientific">Halpernia humi</name>
    <dbReference type="NCBI Taxonomy" id="493375"/>
    <lineage>
        <taxon>Bacteria</taxon>
        <taxon>Pseudomonadati</taxon>
        <taxon>Bacteroidota</taxon>
        <taxon>Flavobacteriia</taxon>
        <taxon>Flavobacteriales</taxon>
        <taxon>Weeksellaceae</taxon>
        <taxon>Chryseobacterium group</taxon>
        <taxon>Halpernia</taxon>
    </lineage>
</organism>
<dbReference type="SUPFAM" id="SSF46689">
    <property type="entry name" value="Homeodomain-like"/>
    <property type="match status" value="1"/>
</dbReference>
<dbReference type="PROSITE" id="PS50977">
    <property type="entry name" value="HTH_TETR_2"/>
    <property type="match status" value="1"/>
</dbReference>
<dbReference type="PANTHER" id="PTHR43479">
    <property type="entry name" value="ACREF/ENVCD OPERON REPRESSOR-RELATED"/>
    <property type="match status" value="1"/>
</dbReference>
<gene>
    <name evidence="4" type="ORF">SAMN05421847_2915</name>
</gene>
<dbReference type="Pfam" id="PF00440">
    <property type="entry name" value="TetR_N"/>
    <property type="match status" value="1"/>
</dbReference>
<reference evidence="5" key="1">
    <citation type="submission" date="2016-10" db="EMBL/GenBank/DDBJ databases">
        <authorList>
            <person name="Varghese N."/>
            <person name="Submissions S."/>
        </authorList>
    </citation>
    <scope>NUCLEOTIDE SEQUENCE [LARGE SCALE GENOMIC DNA]</scope>
    <source>
        <strain evidence="5">DSM 21580</strain>
    </source>
</reference>
<dbReference type="EMBL" id="FNUS01000008">
    <property type="protein sequence ID" value="SEG60532.1"/>
    <property type="molecule type" value="Genomic_DNA"/>
</dbReference>
<keyword evidence="5" id="KW-1185">Reference proteome</keyword>
<sequence>MISKEHNILFAAEKLFSEKGFEKTSTREISREANVNISMISYYFGSKENLLVSLFDMRMAESQSFLDEILIRQDINEWQKISLIIDRYTSRVRELKVFYNILQTEQLTNKNEQIIKYLKNSKLGYLKVYEDLAKQGFENKIFKLRPNIALLHATLIGTMFYAMNGLPMYKEYYKKTASDTTFDDNYYAELNIHIKQVLKNLLGYEEN</sequence>
<feature type="domain" description="HTH tetR-type" evidence="3">
    <location>
        <begin position="2"/>
        <end position="62"/>
    </location>
</feature>
<evidence type="ECO:0000313" key="5">
    <source>
        <dbReference type="Proteomes" id="UP000236738"/>
    </source>
</evidence>
<evidence type="ECO:0000313" key="4">
    <source>
        <dbReference type="EMBL" id="SEG60532.1"/>
    </source>
</evidence>
<dbReference type="AlphaFoldDB" id="A0A1H6BIU2"/>
<name>A0A1H6BIU2_9FLAO</name>
<evidence type="ECO:0000256" key="1">
    <source>
        <dbReference type="ARBA" id="ARBA00023125"/>
    </source>
</evidence>
<dbReference type="Proteomes" id="UP000236738">
    <property type="component" value="Unassembled WGS sequence"/>
</dbReference>
<proteinExistence type="predicted"/>
<protein>
    <submittedName>
        <fullName evidence="4">Transcriptional regulator, TetR family</fullName>
    </submittedName>
</protein>
<dbReference type="InterPro" id="IPR050624">
    <property type="entry name" value="HTH-type_Tx_Regulator"/>
</dbReference>
<dbReference type="Gene3D" id="1.10.357.10">
    <property type="entry name" value="Tetracycline Repressor, domain 2"/>
    <property type="match status" value="1"/>
</dbReference>
<evidence type="ECO:0000256" key="2">
    <source>
        <dbReference type="PROSITE-ProRule" id="PRU00335"/>
    </source>
</evidence>
<dbReference type="PRINTS" id="PR00455">
    <property type="entry name" value="HTHTETR"/>
</dbReference>
<dbReference type="GO" id="GO:0003677">
    <property type="term" value="F:DNA binding"/>
    <property type="evidence" value="ECO:0007669"/>
    <property type="project" value="UniProtKB-UniRule"/>
</dbReference>
<dbReference type="PANTHER" id="PTHR43479:SF11">
    <property type="entry name" value="ACREF_ENVCD OPERON REPRESSOR-RELATED"/>
    <property type="match status" value="1"/>
</dbReference>
<evidence type="ECO:0000259" key="3">
    <source>
        <dbReference type="PROSITE" id="PS50977"/>
    </source>
</evidence>